<dbReference type="HOGENOM" id="CLU_019467_0_0_1"/>
<dbReference type="GO" id="GO:0003723">
    <property type="term" value="F:RNA binding"/>
    <property type="evidence" value="ECO:0007669"/>
    <property type="project" value="UniProtKB-UniRule"/>
</dbReference>
<dbReference type="InterPro" id="IPR035979">
    <property type="entry name" value="RBD_domain_sf"/>
</dbReference>
<protein>
    <submittedName>
        <fullName evidence="4">Meiosis protein</fullName>
    </submittedName>
</protein>
<dbReference type="Proteomes" id="UP000031575">
    <property type="component" value="Unassembled WGS sequence"/>
</dbReference>
<keyword evidence="1" id="KW-0694">RNA-binding</keyword>
<dbReference type="OrthoDB" id="417481at2759"/>
<dbReference type="InterPro" id="IPR000504">
    <property type="entry name" value="RRM_dom"/>
</dbReference>
<evidence type="ECO:0000313" key="5">
    <source>
        <dbReference type="Proteomes" id="UP000031575"/>
    </source>
</evidence>
<comment type="caution">
    <text evidence="4">The sequence shown here is derived from an EMBL/GenBank/DDBJ whole genome shotgun (WGS) entry which is preliminary data.</text>
</comment>
<evidence type="ECO:0000256" key="1">
    <source>
        <dbReference type="PROSITE-ProRule" id="PRU00176"/>
    </source>
</evidence>
<proteinExistence type="predicted"/>
<feature type="region of interest" description="Disordered" evidence="2">
    <location>
        <begin position="270"/>
        <end position="310"/>
    </location>
</feature>
<gene>
    <name evidence="4" type="ORF">SPBR_02289</name>
</gene>
<dbReference type="InterPro" id="IPR007201">
    <property type="entry name" value="Mei2-like_Rrm_C"/>
</dbReference>
<feature type="compositionally biased region" description="Polar residues" evidence="2">
    <location>
        <begin position="297"/>
        <end position="309"/>
    </location>
</feature>
<organism evidence="4 5">
    <name type="scientific">Sporothrix brasiliensis 5110</name>
    <dbReference type="NCBI Taxonomy" id="1398154"/>
    <lineage>
        <taxon>Eukaryota</taxon>
        <taxon>Fungi</taxon>
        <taxon>Dikarya</taxon>
        <taxon>Ascomycota</taxon>
        <taxon>Pezizomycotina</taxon>
        <taxon>Sordariomycetes</taxon>
        <taxon>Sordariomycetidae</taxon>
        <taxon>Ophiostomatales</taxon>
        <taxon>Ophiostomataceae</taxon>
        <taxon>Sporothrix</taxon>
    </lineage>
</organism>
<evidence type="ECO:0000313" key="4">
    <source>
        <dbReference type="EMBL" id="KIH92938.1"/>
    </source>
</evidence>
<dbReference type="RefSeq" id="XP_040620948.1">
    <property type="nucleotide sequence ID" value="XM_040760592.1"/>
</dbReference>
<feature type="compositionally biased region" description="Polar residues" evidence="2">
    <location>
        <begin position="39"/>
        <end position="51"/>
    </location>
</feature>
<dbReference type="EMBL" id="AWTV01000006">
    <property type="protein sequence ID" value="KIH92938.1"/>
    <property type="molecule type" value="Genomic_DNA"/>
</dbReference>
<reference evidence="4 5" key="1">
    <citation type="journal article" date="2014" name="BMC Genomics">
        <title>Comparative genomics of the major fungal agents of human and animal Sporotrichosis: Sporothrix schenckii and Sporothrix brasiliensis.</title>
        <authorList>
            <person name="Teixeira M.M."/>
            <person name="de Almeida L.G."/>
            <person name="Kubitschek-Barreira P."/>
            <person name="Alves F.L."/>
            <person name="Kioshima E.S."/>
            <person name="Abadio A.K."/>
            <person name="Fernandes L."/>
            <person name="Derengowski L.S."/>
            <person name="Ferreira K.S."/>
            <person name="Souza R.C."/>
            <person name="Ruiz J.C."/>
            <person name="de Andrade N.C."/>
            <person name="Paes H.C."/>
            <person name="Nicola A.M."/>
            <person name="Albuquerque P."/>
            <person name="Gerber A.L."/>
            <person name="Martins V.P."/>
            <person name="Peconick L.D."/>
            <person name="Neto A.V."/>
            <person name="Chaucanez C.B."/>
            <person name="Silva P.A."/>
            <person name="Cunha O.L."/>
            <person name="de Oliveira F.F."/>
            <person name="dos Santos T.C."/>
            <person name="Barros A.L."/>
            <person name="Soares M.A."/>
            <person name="de Oliveira L.M."/>
            <person name="Marini M.M."/>
            <person name="Villalobos-Duno H."/>
            <person name="Cunha M.M."/>
            <person name="de Hoog S."/>
            <person name="da Silveira J.F."/>
            <person name="Henrissat B."/>
            <person name="Nino-Vega G.A."/>
            <person name="Cisalpino P.S."/>
            <person name="Mora-Montes H.M."/>
            <person name="Almeida S.R."/>
            <person name="Stajich J.E."/>
            <person name="Lopes-Bezerra L.M."/>
            <person name="Vasconcelos A.T."/>
            <person name="Felipe M.S."/>
        </authorList>
    </citation>
    <scope>NUCLEOTIDE SEQUENCE [LARGE SCALE GENOMIC DNA]</scope>
    <source>
        <strain evidence="4 5">5110</strain>
    </source>
</reference>
<keyword evidence="5" id="KW-1185">Reference proteome</keyword>
<dbReference type="AlphaFoldDB" id="A0A0C2FPD9"/>
<dbReference type="Pfam" id="PF04059">
    <property type="entry name" value="RRM_2"/>
    <property type="match status" value="1"/>
</dbReference>
<accession>A0A0C2FPD9</accession>
<feature type="domain" description="RRM" evidence="3">
    <location>
        <begin position="485"/>
        <end position="559"/>
    </location>
</feature>
<name>A0A0C2FPD9_9PEZI</name>
<feature type="compositionally biased region" description="Pro residues" evidence="2">
    <location>
        <begin position="286"/>
        <end position="296"/>
    </location>
</feature>
<evidence type="ECO:0000256" key="2">
    <source>
        <dbReference type="SAM" id="MobiDB-lite"/>
    </source>
</evidence>
<feature type="region of interest" description="Disordered" evidence="2">
    <location>
        <begin position="1"/>
        <end position="91"/>
    </location>
</feature>
<dbReference type="GeneID" id="63675513"/>
<dbReference type="SUPFAM" id="SSF54928">
    <property type="entry name" value="RNA-binding domain, RBD"/>
    <property type="match status" value="1"/>
</dbReference>
<evidence type="ECO:0000259" key="3">
    <source>
        <dbReference type="PROSITE" id="PS50102"/>
    </source>
</evidence>
<dbReference type="VEuPathDB" id="FungiDB:SPBR_02289"/>
<sequence>MSQFRDQFSQSSPGSVSGGGADAGNITGTPSSRLIAFSPNASSVKSTSKLIQTPDREDTLVFSPTHSSGGGFRATNMSADKDPFVTPSSKAKMKSNQQLSAAASSFRPFYDSLSSNGSVEGNPQAAEGQDLQVSIPGQISNSLSTEIFLSRCVEFSCSTQLGAAELNEFIGLAMPSDMFAAANEGQLDMLAVLLHNAPMELSQVEPHVLKLLQAEGDLFAFQKDPRSEEGAVKAIIEYADCTVAMNVASKLNGVIVDGLHIRLSFYQPDGHTGRAAPPNDGVTTPMPTPGRYPPPDNNTASFQGQQGMQPQKMAMQHGSNSMVPARHQPTPPTSGIGGPPQQQVALVHMVVRNPYGTTGPIILDPFNGTSSGMGGMGGMGGIGGMGGMGGMSTLGPMGPMGSMGTTGGMAGMGPMAGAPIVFPPGTPMSTIVHQGYDGGQRRGPMVRYGNRRGVMRMDRSMQFGPNGHHNQVDVKRIRDGVDVRTTIMLRNIPNKVDQRMLKAIIDESSWGKYDFMYLRIDFANDCNVGYAFINFADPLDIIDLYYTIGGTNPELAGREEEFPGPDNPSKMKRSCENAEHVEFGTGLFTPHLSQYYRDEQRRRRSQFDRGTRMAALEEIDYDASLQRVYVPN</sequence>
<dbReference type="PROSITE" id="PS50102">
    <property type="entry name" value="RRM"/>
    <property type="match status" value="1"/>
</dbReference>